<proteinExistence type="predicted"/>
<feature type="transmembrane region" description="Helical" evidence="1">
    <location>
        <begin position="21"/>
        <end position="43"/>
    </location>
</feature>
<sequence>MANKIASTNYTKDTLQLFRSHPGLALIASYFFLTLIGVTYYYYYYDAFDVPILKLVDFSDIIIAGIREPMIIVMFLVTLALTGCYDWMFRTSARLHKRLERQKKTVWNKARYYLLYMPKSNITVYGFITFFLIYVLLFMIQILADHRVENIKQESTNTMLLQVGDNPDSRSVVLLGSTTNYLIFYDPGLKRAEVINVENINALSPNTEKVSEPKT</sequence>
<reference evidence="2 3" key="1">
    <citation type="submission" date="2019-06" db="EMBL/GenBank/DDBJ databases">
        <title>Draft genome of Aliikangiella marina GYP-15.</title>
        <authorList>
            <person name="Wang G."/>
        </authorList>
    </citation>
    <scope>NUCLEOTIDE SEQUENCE [LARGE SCALE GENOMIC DNA]</scope>
    <source>
        <strain evidence="2 3">GYP-15</strain>
    </source>
</reference>
<dbReference type="OrthoDB" id="7062282at2"/>
<evidence type="ECO:0000313" key="3">
    <source>
        <dbReference type="Proteomes" id="UP000317839"/>
    </source>
</evidence>
<evidence type="ECO:0000313" key="2">
    <source>
        <dbReference type="EMBL" id="TQV72997.1"/>
    </source>
</evidence>
<dbReference type="Proteomes" id="UP000317839">
    <property type="component" value="Unassembled WGS sequence"/>
</dbReference>
<evidence type="ECO:0000256" key="1">
    <source>
        <dbReference type="SAM" id="Phobius"/>
    </source>
</evidence>
<gene>
    <name evidence="2" type="ORF">FLL45_16170</name>
</gene>
<protein>
    <submittedName>
        <fullName evidence="2">Uncharacterized protein</fullName>
    </submittedName>
</protein>
<dbReference type="EMBL" id="VIKR01000004">
    <property type="protein sequence ID" value="TQV72997.1"/>
    <property type="molecule type" value="Genomic_DNA"/>
</dbReference>
<comment type="caution">
    <text evidence="2">The sequence shown here is derived from an EMBL/GenBank/DDBJ whole genome shotgun (WGS) entry which is preliminary data.</text>
</comment>
<keyword evidence="1" id="KW-0472">Membrane</keyword>
<dbReference type="RefSeq" id="WP_142943135.1">
    <property type="nucleotide sequence ID" value="NZ_VIKR01000004.1"/>
</dbReference>
<keyword evidence="1" id="KW-1133">Transmembrane helix</keyword>
<accession>A0A545T6Z6</accession>
<feature type="transmembrane region" description="Helical" evidence="1">
    <location>
        <begin position="122"/>
        <end position="144"/>
    </location>
</feature>
<dbReference type="AlphaFoldDB" id="A0A545T6Z6"/>
<feature type="transmembrane region" description="Helical" evidence="1">
    <location>
        <begin position="70"/>
        <end position="89"/>
    </location>
</feature>
<organism evidence="2 3">
    <name type="scientific">Aliikangiella marina</name>
    <dbReference type="NCBI Taxonomy" id="1712262"/>
    <lineage>
        <taxon>Bacteria</taxon>
        <taxon>Pseudomonadati</taxon>
        <taxon>Pseudomonadota</taxon>
        <taxon>Gammaproteobacteria</taxon>
        <taxon>Oceanospirillales</taxon>
        <taxon>Pleioneaceae</taxon>
        <taxon>Aliikangiella</taxon>
    </lineage>
</organism>
<keyword evidence="1" id="KW-0812">Transmembrane</keyword>
<keyword evidence="3" id="KW-1185">Reference proteome</keyword>
<name>A0A545T6Z6_9GAMM</name>